<evidence type="ECO:0000256" key="4">
    <source>
        <dbReference type="ARBA" id="ARBA00022989"/>
    </source>
</evidence>
<dbReference type="RefSeq" id="WP_116554197.1">
    <property type="nucleotide sequence ID" value="NZ_QCZG01000011.1"/>
</dbReference>
<feature type="transmembrane region" description="Helical" evidence="7">
    <location>
        <begin position="319"/>
        <end position="352"/>
    </location>
</feature>
<sequence length="397" mass="42718">MSVFENLKMALSSLRAHKMRSVLTMLGIIIGVGSVIAVVAIGQGGEAMLKSQIVGEGNTIELFYTPSDEELQANPNALLSNPFTPEDIQAIEGIPGMKAVIATSSEFGNARYREDTLDASITGINQSYLDLNGLKVEEGRNFVSSDFLGGRRTAIVSHSFQEELFDGENPIGQVLYIQSQPVEIIGLLEKPTGLFAFGSNEVYLPWKTWRTVFGKSEYSQVTLQTANPDDLQEVGKNAADMLNRLHDTDEAYQVLNMEEIAQGIGQVTRIMTIIIGSIAGVSLLVGGIGVMNIMLVSVTERTREIGIRMSVGATRGQILLQFLIEAVTLTLIGGGIGILLGGGAASLVSYFAGWPSLVSWPVILGGMLFSMIIGVVFGILPANKASRLDPIESLRYE</sequence>
<keyword evidence="4 7" id="KW-1133">Transmembrane helix</keyword>
<feature type="transmembrane region" description="Helical" evidence="7">
    <location>
        <begin position="21"/>
        <end position="42"/>
    </location>
</feature>
<dbReference type="InterPro" id="IPR025857">
    <property type="entry name" value="MacB_PCD"/>
</dbReference>
<evidence type="ECO:0000259" key="8">
    <source>
        <dbReference type="Pfam" id="PF02687"/>
    </source>
</evidence>
<dbReference type="GO" id="GO:0005886">
    <property type="term" value="C:plasma membrane"/>
    <property type="evidence" value="ECO:0007669"/>
    <property type="project" value="UniProtKB-SubCell"/>
</dbReference>
<keyword evidence="11" id="KW-1185">Reference proteome</keyword>
<dbReference type="GO" id="GO:0022857">
    <property type="term" value="F:transmembrane transporter activity"/>
    <property type="evidence" value="ECO:0007669"/>
    <property type="project" value="TreeGrafter"/>
</dbReference>
<dbReference type="Proteomes" id="UP000245998">
    <property type="component" value="Unassembled WGS sequence"/>
</dbReference>
<evidence type="ECO:0000256" key="7">
    <source>
        <dbReference type="SAM" id="Phobius"/>
    </source>
</evidence>
<keyword evidence="5 7" id="KW-0472">Membrane</keyword>
<accession>A0A2U1K3V7</accession>
<comment type="similarity">
    <text evidence="6">Belongs to the ABC-4 integral membrane protein family.</text>
</comment>
<dbReference type="Pfam" id="PF02687">
    <property type="entry name" value="FtsX"/>
    <property type="match status" value="1"/>
</dbReference>
<evidence type="ECO:0000256" key="3">
    <source>
        <dbReference type="ARBA" id="ARBA00022692"/>
    </source>
</evidence>
<dbReference type="InterPro" id="IPR003838">
    <property type="entry name" value="ABC3_permease_C"/>
</dbReference>
<dbReference type="OrthoDB" id="9770036at2"/>
<comment type="subcellular location">
    <subcellularLocation>
        <location evidence="1">Cell membrane</location>
        <topology evidence="1">Multi-pass membrane protein</topology>
    </subcellularLocation>
</comment>
<keyword evidence="3 7" id="KW-0812">Transmembrane</keyword>
<feature type="domain" description="ABC3 transporter permease C-terminal" evidence="8">
    <location>
        <begin position="277"/>
        <end position="390"/>
    </location>
</feature>
<feature type="domain" description="MacB-like periplasmic core" evidence="9">
    <location>
        <begin position="21"/>
        <end position="236"/>
    </location>
</feature>
<evidence type="ECO:0000256" key="2">
    <source>
        <dbReference type="ARBA" id="ARBA00022475"/>
    </source>
</evidence>
<dbReference type="InterPro" id="IPR050250">
    <property type="entry name" value="Macrolide_Exporter_MacB"/>
</dbReference>
<evidence type="ECO:0000313" key="11">
    <source>
        <dbReference type="Proteomes" id="UP000245998"/>
    </source>
</evidence>
<evidence type="ECO:0000313" key="10">
    <source>
        <dbReference type="EMBL" id="PWA12191.1"/>
    </source>
</evidence>
<keyword evidence="2" id="KW-1003">Cell membrane</keyword>
<protein>
    <submittedName>
        <fullName evidence="10">Macrolide ABC transporter permease</fullName>
    </submittedName>
</protein>
<dbReference type="EMBL" id="QCZG01000011">
    <property type="protein sequence ID" value="PWA12191.1"/>
    <property type="molecule type" value="Genomic_DNA"/>
</dbReference>
<evidence type="ECO:0000259" key="9">
    <source>
        <dbReference type="Pfam" id="PF12704"/>
    </source>
</evidence>
<gene>
    <name evidence="10" type="ORF">DCC39_07080</name>
</gene>
<dbReference type="AlphaFoldDB" id="A0A2U1K3V7"/>
<comment type="caution">
    <text evidence="10">The sequence shown here is derived from an EMBL/GenBank/DDBJ whole genome shotgun (WGS) entry which is preliminary data.</text>
</comment>
<feature type="transmembrane region" description="Helical" evidence="7">
    <location>
        <begin position="358"/>
        <end position="380"/>
    </location>
</feature>
<dbReference type="PANTHER" id="PTHR30572:SF4">
    <property type="entry name" value="ABC TRANSPORTER PERMEASE YTRF"/>
    <property type="match status" value="1"/>
</dbReference>
<feature type="transmembrane region" description="Helical" evidence="7">
    <location>
        <begin position="270"/>
        <end position="298"/>
    </location>
</feature>
<organism evidence="10 11">
    <name type="scientific">Pueribacillus theae</name>
    <dbReference type="NCBI Taxonomy" id="2171751"/>
    <lineage>
        <taxon>Bacteria</taxon>
        <taxon>Bacillati</taxon>
        <taxon>Bacillota</taxon>
        <taxon>Bacilli</taxon>
        <taxon>Bacillales</taxon>
        <taxon>Bacillaceae</taxon>
        <taxon>Pueribacillus</taxon>
    </lineage>
</organism>
<name>A0A2U1K3V7_9BACI</name>
<dbReference type="PANTHER" id="PTHR30572">
    <property type="entry name" value="MEMBRANE COMPONENT OF TRANSPORTER-RELATED"/>
    <property type="match status" value="1"/>
</dbReference>
<proteinExistence type="inferred from homology"/>
<reference evidence="10 11" key="1">
    <citation type="submission" date="2018-04" db="EMBL/GenBank/DDBJ databases">
        <title>Camelliibacillus theae gen. nov., sp. nov., isolated from Pu'er tea.</title>
        <authorList>
            <person name="Niu L."/>
        </authorList>
    </citation>
    <scope>NUCLEOTIDE SEQUENCE [LARGE SCALE GENOMIC DNA]</scope>
    <source>
        <strain evidence="10 11">T8</strain>
    </source>
</reference>
<dbReference type="Pfam" id="PF12704">
    <property type="entry name" value="MacB_PCD"/>
    <property type="match status" value="1"/>
</dbReference>
<evidence type="ECO:0000256" key="5">
    <source>
        <dbReference type="ARBA" id="ARBA00023136"/>
    </source>
</evidence>
<evidence type="ECO:0000256" key="6">
    <source>
        <dbReference type="ARBA" id="ARBA00038076"/>
    </source>
</evidence>
<evidence type="ECO:0000256" key="1">
    <source>
        <dbReference type="ARBA" id="ARBA00004651"/>
    </source>
</evidence>